<dbReference type="EMBL" id="BKCJ011321796">
    <property type="protein sequence ID" value="GFD20383.1"/>
    <property type="molecule type" value="Genomic_DNA"/>
</dbReference>
<evidence type="ECO:0008006" key="3">
    <source>
        <dbReference type="Google" id="ProtNLM"/>
    </source>
</evidence>
<sequence length="66" mass="6939">MIKDNVDAAIAAKRARHTNDGNDARGSGPARGQDAAPAAREYTFAGFMKCNPTAFCGTEGAIKLLR</sequence>
<comment type="caution">
    <text evidence="2">The sequence shown here is derived from an EMBL/GenBank/DDBJ whole genome shotgun (WGS) entry which is preliminary data.</text>
</comment>
<protein>
    <recommendedName>
        <fullName evidence="3">Reverse transcriptase domain-containing protein</fullName>
    </recommendedName>
</protein>
<organism evidence="2">
    <name type="scientific">Tanacetum cinerariifolium</name>
    <name type="common">Dalmatian daisy</name>
    <name type="synonym">Chrysanthemum cinerariifolium</name>
    <dbReference type="NCBI Taxonomy" id="118510"/>
    <lineage>
        <taxon>Eukaryota</taxon>
        <taxon>Viridiplantae</taxon>
        <taxon>Streptophyta</taxon>
        <taxon>Embryophyta</taxon>
        <taxon>Tracheophyta</taxon>
        <taxon>Spermatophyta</taxon>
        <taxon>Magnoliopsida</taxon>
        <taxon>eudicotyledons</taxon>
        <taxon>Gunneridae</taxon>
        <taxon>Pentapetalae</taxon>
        <taxon>asterids</taxon>
        <taxon>campanulids</taxon>
        <taxon>Asterales</taxon>
        <taxon>Asteraceae</taxon>
        <taxon>Asteroideae</taxon>
        <taxon>Anthemideae</taxon>
        <taxon>Anthemidinae</taxon>
        <taxon>Tanacetum</taxon>
    </lineage>
</organism>
<accession>A0A699UEE1</accession>
<dbReference type="AlphaFoldDB" id="A0A699UEE1"/>
<evidence type="ECO:0000313" key="2">
    <source>
        <dbReference type="EMBL" id="GFD20383.1"/>
    </source>
</evidence>
<name>A0A699UEE1_TANCI</name>
<gene>
    <name evidence="2" type="ORF">Tci_892352</name>
</gene>
<feature type="region of interest" description="Disordered" evidence="1">
    <location>
        <begin position="14"/>
        <end position="35"/>
    </location>
</feature>
<proteinExistence type="predicted"/>
<evidence type="ECO:0000256" key="1">
    <source>
        <dbReference type="SAM" id="MobiDB-lite"/>
    </source>
</evidence>
<reference evidence="2" key="1">
    <citation type="journal article" date="2019" name="Sci. Rep.">
        <title>Draft genome of Tanacetum cinerariifolium, the natural source of mosquito coil.</title>
        <authorList>
            <person name="Yamashiro T."/>
            <person name="Shiraishi A."/>
            <person name="Satake H."/>
            <person name="Nakayama K."/>
        </authorList>
    </citation>
    <scope>NUCLEOTIDE SEQUENCE</scope>
</reference>